<sequence length="111" mass="12455">MVGSRQEKRGGEDRQVGKGWILSMMVWIDLFKIRERGRRVAGNGRGWIAGQGGADRRWRGKGRGIPVKGKKGDRLEKAYPEDMVNNLIVGSAPWAPRFRDDVLGMENNFGS</sequence>
<organism evidence="2 3">
    <name type="scientific">Cinchona calisaya</name>
    <dbReference type="NCBI Taxonomy" id="153742"/>
    <lineage>
        <taxon>Eukaryota</taxon>
        <taxon>Viridiplantae</taxon>
        <taxon>Streptophyta</taxon>
        <taxon>Embryophyta</taxon>
        <taxon>Tracheophyta</taxon>
        <taxon>Spermatophyta</taxon>
        <taxon>Magnoliopsida</taxon>
        <taxon>eudicotyledons</taxon>
        <taxon>Gunneridae</taxon>
        <taxon>Pentapetalae</taxon>
        <taxon>asterids</taxon>
        <taxon>lamiids</taxon>
        <taxon>Gentianales</taxon>
        <taxon>Rubiaceae</taxon>
        <taxon>Cinchonoideae</taxon>
        <taxon>Cinchoneae</taxon>
        <taxon>Cinchona</taxon>
    </lineage>
</organism>
<proteinExistence type="predicted"/>
<evidence type="ECO:0000256" key="1">
    <source>
        <dbReference type="SAM" id="MobiDB-lite"/>
    </source>
</evidence>
<protein>
    <submittedName>
        <fullName evidence="2">Uncharacterized protein</fullName>
    </submittedName>
</protein>
<dbReference type="Proteomes" id="UP001630127">
    <property type="component" value="Unassembled WGS sequence"/>
</dbReference>
<reference evidence="2 3" key="1">
    <citation type="submission" date="2024-11" db="EMBL/GenBank/DDBJ databases">
        <title>A near-complete genome assembly of Cinchona calisaya.</title>
        <authorList>
            <person name="Lian D.C."/>
            <person name="Zhao X.W."/>
            <person name="Wei L."/>
        </authorList>
    </citation>
    <scope>NUCLEOTIDE SEQUENCE [LARGE SCALE GENOMIC DNA]</scope>
    <source>
        <tissue evidence="2">Nenye</tissue>
    </source>
</reference>
<evidence type="ECO:0000313" key="2">
    <source>
        <dbReference type="EMBL" id="KAL3499901.1"/>
    </source>
</evidence>
<evidence type="ECO:0000313" key="3">
    <source>
        <dbReference type="Proteomes" id="UP001630127"/>
    </source>
</evidence>
<keyword evidence="3" id="KW-1185">Reference proteome</keyword>
<feature type="region of interest" description="Disordered" evidence="1">
    <location>
        <begin position="51"/>
        <end position="71"/>
    </location>
</feature>
<gene>
    <name evidence="2" type="ORF">ACH5RR_038994</name>
</gene>
<dbReference type="EMBL" id="JBJUIK010000016">
    <property type="protein sequence ID" value="KAL3499901.1"/>
    <property type="molecule type" value="Genomic_DNA"/>
</dbReference>
<name>A0ABD2XZF1_9GENT</name>
<comment type="caution">
    <text evidence="2">The sequence shown here is derived from an EMBL/GenBank/DDBJ whole genome shotgun (WGS) entry which is preliminary data.</text>
</comment>
<accession>A0ABD2XZF1</accession>
<dbReference type="AlphaFoldDB" id="A0ABD2XZF1"/>